<feature type="compositionally biased region" description="Basic and acidic residues" evidence="1">
    <location>
        <begin position="58"/>
        <end position="97"/>
    </location>
</feature>
<dbReference type="EMBL" id="AP014957">
    <property type="protein sequence ID" value="BAS74731.1"/>
    <property type="molecule type" value="Genomic_DNA"/>
</dbReference>
<keyword evidence="3" id="KW-1185">Reference proteome</keyword>
<reference evidence="2 3" key="2">
    <citation type="journal article" date="2013" name="Plant Cell Physiol.">
        <title>Rice Annotation Project Database (RAP-DB): an integrative and interactive database for rice genomics.</title>
        <authorList>
            <person name="Sakai H."/>
            <person name="Lee S.S."/>
            <person name="Tanaka T."/>
            <person name="Numa H."/>
            <person name="Kim J."/>
            <person name="Kawahara Y."/>
            <person name="Wakimoto H."/>
            <person name="Yang C.C."/>
            <person name="Iwamoto M."/>
            <person name="Abe T."/>
            <person name="Yamada Y."/>
            <person name="Muto A."/>
            <person name="Inokuchi H."/>
            <person name="Ikemura T."/>
            <person name="Matsumoto T."/>
            <person name="Sasaki T."/>
            <person name="Itoh T."/>
        </authorList>
    </citation>
    <scope>NUCLEOTIDE SEQUENCE [LARGE SCALE GENOMIC DNA]</scope>
    <source>
        <strain evidence="3">cv. Nipponbare</strain>
    </source>
</reference>
<feature type="region of interest" description="Disordered" evidence="1">
    <location>
        <begin position="44"/>
        <end position="127"/>
    </location>
</feature>
<reference evidence="2 3" key="3">
    <citation type="journal article" date="2013" name="Rice">
        <title>Improvement of the Oryza sativa Nipponbare reference genome using next generation sequence and optical map data.</title>
        <authorList>
            <person name="Kawahara Y."/>
            <person name="de la Bastide M."/>
            <person name="Hamilton J.P."/>
            <person name="Kanamori H."/>
            <person name="McCombie W.R."/>
            <person name="Ouyang S."/>
            <person name="Schwartz D.C."/>
            <person name="Tanaka T."/>
            <person name="Wu J."/>
            <person name="Zhou S."/>
            <person name="Childs K.L."/>
            <person name="Davidson R.M."/>
            <person name="Lin H."/>
            <person name="Quesada-Ocampo L."/>
            <person name="Vaillancourt B."/>
            <person name="Sakai H."/>
            <person name="Lee S.S."/>
            <person name="Kim J."/>
            <person name="Numa H."/>
            <person name="Itoh T."/>
            <person name="Buell C.R."/>
            <person name="Matsumoto T."/>
        </authorList>
    </citation>
    <scope>NUCLEOTIDE SEQUENCE [LARGE SCALE GENOMIC DNA]</scope>
    <source>
        <strain evidence="3">cv. Nipponbare</strain>
    </source>
</reference>
<feature type="compositionally biased region" description="Acidic residues" evidence="1">
    <location>
        <begin position="98"/>
        <end position="111"/>
    </location>
</feature>
<organism evidence="2 3">
    <name type="scientific">Oryza sativa subsp. japonica</name>
    <name type="common">Rice</name>
    <dbReference type="NCBI Taxonomy" id="39947"/>
    <lineage>
        <taxon>Eukaryota</taxon>
        <taxon>Viridiplantae</taxon>
        <taxon>Streptophyta</taxon>
        <taxon>Embryophyta</taxon>
        <taxon>Tracheophyta</taxon>
        <taxon>Spermatophyta</taxon>
        <taxon>Magnoliopsida</taxon>
        <taxon>Liliopsida</taxon>
        <taxon>Poales</taxon>
        <taxon>Poaceae</taxon>
        <taxon>BOP clade</taxon>
        <taxon>Oryzoideae</taxon>
        <taxon>Oryzeae</taxon>
        <taxon>Oryzinae</taxon>
        <taxon>Oryza</taxon>
        <taxon>Oryza sativa</taxon>
    </lineage>
</organism>
<protein>
    <submittedName>
        <fullName evidence="2">Os01g0793550 protein</fullName>
    </submittedName>
</protein>
<dbReference type="OMA" id="AITWLPR"/>
<name>A0A0P0V953_ORYSJ</name>
<evidence type="ECO:0000256" key="1">
    <source>
        <dbReference type="SAM" id="MobiDB-lite"/>
    </source>
</evidence>
<gene>
    <name evidence="2" type="ordered locus">Os01g0793550</name>
    <name evidence="2" type="ORF">OSNPB_010793550</name>
</gene>
<dbReference type="PaxDb" id="39947-A0A0P0V953"/>
<evidence type="ECO:0000313" key="2">
    <source>
        <dbReference type="EMBL" id="BAS74731.1"/>
    </source>
</evidence>
<accession>A0A0P0V953</accession>
<dbReference type="AlphaFoldDB" id="A0A0P0V953"/>
<sequence length="150" mass="16240">MERTTSKAPISPVVELHPRPVIVEAGALPLGGAGAAITWLPRDADEGREEVGGAAQREAAEQRLGHRPGQEREEVAREDGGAEGRLQEPREEGARGGEEEDERGEGGEELEVVGSSHGRRHRRRLGLGALREFRVAPRWSSSRDGVLSSR</sequence>
<proteinExistence type="predicted"/>
<evidence type="ECO:0000313" key="3">
    <source>
        <dbReference type="Proteomes" id="UP000059680"/>
    </source>
</evidence>
<dbReference type="Gramene" id="Os01t0793550-00">
    <property type="protein sequence ID" value="Os01t0793550-00"/>
    <property type="gene ID" value="Os01g0793550"/>
</dbReference>
<dbReference type="InParanoid" id="A0A0P0V953"/>
<reference evidence="3" key="1">
    <citation type="journal article" date="2005" name="Nature">
        <title>The map-based sequence of the rice genome.</title>
        <authorList>
            <consortium name="International rice genome sequencing project (IRGSP)"/>
            <person name="Matsumoto T."/>
            <person name="Wu J."/>
            <person name="Kanamori H."/>
            <person name="Katayose Y."/>
            <person name="Fujisawa M."/>
            <person name="Namiki N."/>
            <person name="Mizuno H."/>
            <person name="Yamamoto K."/>
            <person name="Antonio B.A."/>
            <person name="Baba T."/>
            <person name="Sakata K."/>
            <person name="Nagamura Y."/>
            <person name="Aoki H."/>
            <person name="Arikawa K."/>
            <person name="Arita K."/>
            <person name="Bito T."/>
            <person name="Chiden Y."/>
            <person name="Fujitsuka N."/>
            <person name="Fukunaka R."/>
            <person name="Hamada M."/>
            <person name="Harada C."/>
            <person name="Hayashi A."/>
            <person name="Hijishita S."/>
            <person name="Honda M."/>
            <person name="Hosokawa S."/>
            <person name="Ichikawa Y."/>
            <person name="Idonuma A."/>
            <person name="Iijima M."/>
            <person name="Ikeda M."/>
            <person name="Ikeno M."/>
            <person name="Ito K."/>
            <person name="Ito S."/>
            <person name="Ito T."/>
            <person name="Ito Y."/>
            <person name="Ito Y."/>
            <person name="Iwabuchi A."/>
            <person name="Kamiya K."/>
            <person name="Karasawa W."/>
            <person name="Kurita K."/>
            <person name="Katagiri S."/>
            <person name="Kikuta A."/>
            <person name="Kobayashi H."/>
            <person name="Kobayashi N."/>
            <person name="Machita K."/>
            <person name="Maehara T."/>
            <person name="Masukawa M."/>
            <person name="Mizubayashi T."/>
            <person name="Mukai Y."/>
            <person name="Nagasaki H."/>
            <person name="Nagata Y."/>
            <person name="Naito S."/>
            <person name="Nakashima M."/>
            <person name="Nakama Y."/>
            <person name="Nakamichi Y."/>
            <person name="Nakamura M."/>
            <person name="Meguro A."/>
            <person name="Negishi M."/>
            <person name="Ohta I."/>
            <person name="Ohta T."/>
            <person name="Okamoto M."/>
            <person name="Ono N."/>
            <person name="Saji S."/>
            <person name="Sakaguchi M."/>
            <person name="Sakai K."/>
            <person name="Shibata M."/>
            <person name="Shimokawa T."/>
            <person name="Song J."/>
            <person name="Takazaki Y."/>
            <person name="Terasawa K."/>
            <person name="Tsugane M."/>
            <person name="Tsuji K."/>
            <person name="Ueda S."/>
            <person name="Waki K."/>
            <person name="Yamagata H."/>
            <person name="Yamamoto M."/>
            <person name="Yamamoto S."/>
            <person name="Yamane H."/>
            <person name="Yoshiki S."/>
            <person name="Yoshihara R."/>
            <person name="Yukawa K."/>
            <person name="Zhong H."/>
            <person name="Yano M."/>
            <person name="Yuan Q."/>
            <person name="Ouyang S."/>
            <person name="Liu J."/>
            <person name="Jones K.M."/>
            <person name="Gansberger K."/>
            <person name="Moffat K."/>
            <person name="Hill J."/>
            <person name="Bera J."/>
            <person name="Fadrosh D."/>
            <person name="Jin S."/>
            <person name="Johri S."/>
            <person name="Kim M."/>
            <person name="Overton L."/>
            <person name="Reardon M."/>
            <person name="Tsitrin T."/>
            <person name="Vuong H."/>
            <person name="Weaver B."/>
            <person name="Ciecko A."/>
            <person name="Tallon L."/>
            <person name="Jackson J."/>
            <person name="Pai G."/>
            <person name="Aken S.V."/>
            <person name="Utterback T."/>
            <person name="Reidmuller S."/>
            <person name="Feldblyum T."/>
            <person name="Hsiao J."/>
            <person name="Zismann V."/>
            <person name="Iobst S."/>
            <person name="de Vazeille A.R."/>
            <person name="Buell C.R."/>
            <person name="Ying K."/>
            <person name="Li Y."/>
            <person name="Lu T."/>
            <person name="Huang Y."/>
            <person name="Zhao Q."/>
            <person name="Feng Q."/>
            <person name="Zhang L."/>
            <person name="Zhu J."/>
            <person name="Weng Q."/>
            <person name="Mu J."/>
            <person name="Lu Y."/>
            <person name="Fan D."/>
            <person name="Liu Y."/>
            <person name="Guan J."/>
            <person name="Zhang Y."/>
            <person name="Yu S."/>
            <person name="Liu X."/>
            <person name="Zhang Y."/>
            <person name="Hong G."/>
            <person name="Han B."/>
            <person name="Choisne N."/>
            <person name="Demange N."/>
            <person name="Orjeda G."/>
            <person name="Samain S."/>
            <person name="Cattolico L."/>
            <person name="Pelletier E."/>
            <person name="Couloux A."/>
            <person name="Segurens B."/>
            <person name="Wincker P."/>
            <person name="D'Hont A."/>
            <person name="Scarpelli C."/>
            <person name="Weissenbach J."/>
            <person name="Salanoubat M."/>
            <person name="Quetier F."/>
            <person name="Yu Y."/>
            <person name="Kim H.R."/>
            <person name="Rambo T."/>
            <person name="Currie J."/>
            <person name="Collura K."/>
            <person name="Luo M."/>
            <person name="Yang T."/>
            <person name="Ammiraju J.S.S."/>
            <person name="Engler F."/>
            <person name="Soderlund C."/>
            <person name="Wing R.A."/>
            <person name="Palmer L.E."/>
            <person name="de la Bastide M."/>
            <person name="Spiegel L."/>
            <person name="Nascimento L."/>
            <person name="Zutavern T."/>
            <person name="O'Shaughnessy A."/>
            <person name="Dike S."/>
            <person name="Dedhia N."/>
            <person name="Preston R."/>
            <person name="Balija V."/>
            <person name="McCombie W.R."/>
            <person name="Chow T."/>
            <person name="Chen H."/>
            <person name="Chung M."/>
            <person name="Chen C."/>
            <person name="Shaw J."/>
            <person name="Wu H."/>
            <person name="Hsiao K."/>
            <person name="Chao Y."/>
            <person name="Chu M."/>
            <person name="Cheng C."/>
            <person name="Hour A."/>
            <person name="Lee P."/>
            <person name="Lin S."/>
            <person name="Lin Y."/>
            <person name="Liou J."/>
            <person name="Liu S."/>
            <person name="Hsing Y."/>
            <person name="Raghuvanshi S."/>
            <person name="Mohanty A."/>
            <person name="Bharti A.K."/>
            <person name="Gaur A."/>
            <person name="Gupta V."/>
            <person name="Kumar D."/>
            <person name="Ravi V."/>
            <person name="Vij S."/>
            <person name="Kapur A."/>
            <person name="Khurana P."/>
            <person name="Khurana P."/>
            <person name="Khurana J.P."/>
            <person name="Tyagi A.K."/>
            <person name="Gaikwad K."/>
            <person name="Singh A."/>
            <person name="Dalal V."/>
            <person name="Srivastava S."/>
            <person name="Dixit A."/>
            <person name="Pal A.K."/>
            <person name="Ghazi I.A."/>
            <person name="Yadav M."/>
            <person name="Pandit A."/>
            <person name="Bhargava A."/>
            <person name="Sureshbabu K."/>
            <person name="Batra K."/>
            <person name="Sharma T.R."/>
            <person name="Mohapatra T."/>
            <person name="Singh N.K."/>
            <person name="Messing J."/>
            <person name="Nelson A.B."/>
            <person name="Fuks G."/>
            <person name="Kavchok S."/>
            <person name="Keizer G."/>
            <person name="Linton E."/>
            <person name="Llaca V."/>
            <person name="Song R."/>
            <person name="Tanyolac B."/>
            <person name="Young S."/>
            <person name="Ho-Il K."/>
            <person name="Hahn J.H."/>
            <person name="Sangsakoo G."/>
            <person name="Vanavichit A."/>
            <person name="de Mattos Luiz.A.T."/>
            <person name="Zimmer P.D."/>
            <person name="Malone G."/>
            <person name="Dellagostin O."/>
            <person name="de Oliveira A.C."/>
            <person name="Bevan M."/>
            <person name="Bancroft I."/>
            <person name="Minx P."/>
            <person name="Cordum H."/>
            <person name="Wilson R."/>
            <person name="Cheng Z."/>
            <person name="Jin W."/>
            <person name="Jiang J."/>
            <person name="Leong S.A."/>
            <person name="Iwama H."/>
            <person name="Gojobori T."/>
            <person name="Itoh T."/>
            <person name="Niimura Y."/>
            <person name="Fujii Y."/>
            <person name="Habara T."/>
            <person name="Sakai H."/>
            <person name="Sato Y."/>
            <person name="Wilson G."/>
            <person name="Kumar K."/>
            <person name="McCouch S."/>
            <person name="Juretic N."/>
            <person name="Hoen D."/>
            <person name="Wright S."/>
            <person name="Bruskiewich R."/>
            <person name="Bureau T."/>
            <person name="Miyao A."/>
            <person name="Hirochika H."/>
            <person name="Nishikawa T."/>
            <person name="Kadowaki K."/>
            <person name="Sugiura M."/>
            <person name="Burr B."/>
            <person name="Sasaki T."/>
        </authorList>
    </citation>
    <scope>NUCLEOTIDE SEQUENCE [LARGE SCALE GENOMIC DNA]</scope>
    <source>
        <strain evidence="3">cv. Nipponbare</strain>
    </source>
</reference>
<dbReference type="Proteomes" id="UP000059680">
    <property type="component" value="Chromosome 1"/>
</dbReference>